<keyword evidence="3" id="KW-1185">Reference proteome</keyword>
<sequence length="621" mass="72098">MQKKPNLYDLWREFRFFANVSDRKYLEHLDFFIEAKTGRFFRPKEGQRRSISLSSLHGLEEELEAVQKYIFWKRRTPRVKKFTPKVILMAPKSGKKRDKIPTKSPTQTPSQSPVKTTPMTPSSSSTHAKVEVCKSLALPTVALKEFRGRLEELGLGFLFWRWDFSAETLVKEFATVKSDVDLPHRGKPHEWTIAHWRKAFGRSDKDDEGGIVWDTSVARLTMPEGVNPEELFSEKRPEKDKNGYKTRSYKNPFRKQFQTALLCKSILKALKDPTSSLWAPIFSKVFLAVDAGQLGVALSGRLAQSTFKQCPLASLLWNAWVEFFNLFYWRPERENELPTDDICKQILLVLRRRLDVREATVAAGEILSWLQEEDITSHHQLKAKIHVNPQYLSRLNSPMQETLSKVTSAEPVMSSTFQPTDWVTADGVKLNTQWRAAQMYTRLLKGKASEQYERMNRRWQLSWDPHHWDTVWGVADLKLVPFRHRCFIWREISRFKGTSLALPDLIRWAMEGEYKVRLRRCWMLAVTWRVLWAERCALKFQGRRNTVSELKILLMMSEEVYARRKALGPRIVKDFVAVLFPAILVIPDKISEVSRSRRVGVEIGSPKTLLHRSDGSLFAAV</sequence>
<dbReference type="EMBL" id="JBJQOH010000001">
    <property type="protein sequence ID" value="KAL3701572.1"/>
    <property type="molecule type" value="Genomic_DNA"/>
</dbReference>
<dbReference type="Proteomes" id="UP001633002">
    <property type="component" value="Unassembled WGS sequence"/>
</dbReference>
<name>A0ABD3IFN4_9MARC</name>
<comment type="caution">
    <text evidence="2">The sequence shown here is derived from an EMBL/GenBank/DDBJ whole genome shotgun (WGS) entry which is preliminary data.</text>
</comment>
<evidence type="ECO:0000313" key="2">
    <source>
        <dbReference type="EMBL" id="KAL3701572.1"/>
    </source>
</evidence>
<accession>A0ABD3IFN4</accession>
<feature type="compositionally biased region" description="Polar residues" evidence="1">
    <location>
        <begin position="103"/>
        <end position="115"/>
    </location>
</feature>
<organism evidence="2 3">
    <name type="scientific">Riccia sorocarpa</name>
    <dbReference type="NCBI Taxonomy" id="122646"/>
    <lineage>
        <taxon>Eukaryota</taxon>
        <taxon>Viridiplantae</taxon>
        <taxon>Streptophyta</taxon>
        <taxon>Embryophyta</taxon>
        <taxon>Marchantiophyta</taxon>
        <taxon>Marchantiopsida</taxon>
        <taxon>Marchantiidae</taxon>
        <taxon>Marchantiales</taxon>
        <taxon>Ricciaceae</taxon>
        <taxon>Riccia</taxon>
    </lineage>
</organism>
<evidence type="ECO:0000313" key="3">
    <source>
        <dbReference type="Proteomes" id="UP001633002"/>
    </source>
</evidence>
<protein>
    <submittedName>
        <fullName evidence="2">Uncharacterized protein</fullName>
    </submittedName>
</protein>
<reference evidence="2 3" key="1">
    <citation type="submission" date="2024-09" db="EMBL/GenBank/DDBJ databases">
        <title>Chromosome-scale assembly of Riccia sorocarpa.</title>
        <authorList>
            <person name="Paukszto L."/>
        </authorList>
    </citation>
    <scope>NUCLEOTIDE SEQUENCE [LARGE SCALE GENOMIC DNA]</scope>
    <source>
        <strain evidence="2">LP-2024</strain>
        <tissue evidence="2">Aerial parts of the thallus</tissue>
    </source>
</reference>
<evidence type="ECO:0000256" key="1">
    <source>
        <dbReference type="SAM" id="MobiDB-lite"/>
    </source>
</evidence>
<feature type="compositionally biased region" description="Low complexity" evidence="1">
    <location>
        <begin position="116"/>
        <end position="126"/>
    </location>
</feature>
<dbReference type="AlphaFoldDB" id="A0ABD3IFN4"/>
<gene>
    <name evidence="2" type="ORF">R1sor_019594</name>
</gene>
<proteinExistence type="predicted"/>
<feature type="region of interest" description="Disordered" evidence="1">
    <location>
        <begin position="93"/>
        <end position="126"/>
    </location>
</feature>